<dbReference type="Gene3D" id="3.40.50.2000">
    <property type="entry name" value="Glycogen Phosphorylase B"/>
    <property type="match status" value="2"/>
</dbReference>
<reference evidence="4 5" key="1">
    <citation type="submission" date="2020-12" db="EMBL/GenBank/DDBJ databases">
        <title>FDA dAtabase for Regulatory Grade micrObial Sequences (FDA-ARGOS): Supporting development and validation of Infectious Disease Dx tests.</title>
        <authorList>
            <person name="Sproer C."/>
            <person name="Gronow S."/>
            <person name="Severitt S."/>
            <person name="Schroder I."/>
            <person name="Tallon L."/>
            <person name="Sadzewicz L."/>
            <person name="Zhao X."/>
            <person name="Boylan J."/>
            <person name="Ott S."/>
            <person name="Bowen H."/>
            <person name="Vavikolanu K."/>
            <person name="Mehta A."/>
            <person name="Aluvathingal J."/>
            <person name="Nadendla S."/>
            <person name="Lowell S."/>
            <person name="Myers T."/>
            <person name="Yan Y."/>
            <person name="Sichtig H."/>
        </authorList>
    </citation>
    <scope>NUCLEOTIDE SEQUENCE [LARGE SCALE GENOMIC DNA]</scope>
    <source>
        <strain evidence="4 5">FDAARGOS_864</strain>
    </source>
</reference>
<dbReference type="GO" id="GO:0016757">
    <property type="term" value="F:glycosyltransferase activity"/>
    <property type="evidence" value="ECO:0007669"/>
    <property type="project" value="InterPro"/>
</dbReference>
<protein>
    <recommendedName>
        <fullName evidence="1">D-inositol 3-phosphate glycosyltransferase</fullName>
    </recommendedName>
</protein>
<evidence type="ECO:0000256" key="2">
    <source>
        <dbReference type="ARBA" id="ARBA00022679"/>
    </source>
</evidence>
<dbReference type="GeneID" id="61263081"/>
<dbReference type="RefSeq" id="WP_100464267.1">
    <property type="nucleotide sequence ID" value="NZ_CP065738.1"/>
</dbReference>
<dbReference type="InterPro" id="IPR001296">
    <property type="entry name" value="Glyco_trans_1"/>
</dbReference>
<dbReference type="KEGG" id="rkr:I6G21_06765"/>
<dbReference type="Proteomes" id="UP000594975">
    <property type="component" value="Chromosome"/>
</dbReference>
<dbReference type="InterPro" id="IPR050194">
    <property type="entry name" value="Glycosyltransferase_grp1"/>
</dbReference>
<accession>A0A7T3CF80</accession>
<dbReference type="AlphaFoldDB" id="A0A7T3CF80"/>
<organism evidence="4 5">
    <name type="scientific">Rothia kristinae</name>
    <dbReference type="NCBI Taxonomy" id="37923"/>
    <lineage>
        <taxon>Bacteria</taxon>
        <taxon>Bacillati</taxon>
        <taxon>Actinomycetota</taxon>
        <taxon>Actinomycetes</taxon>
        <taxon>Micrococcales</taxon>
        <taxon>Micrococcaceae</taxon>
        <taxon>Rothia</taxon>
    </lineage>
</organism>
<gene>
    <name evidence="4" type="ORF">I6G21_06765</name>
</gene>
<dbReference type="PANTHER" id="PTHR45947">
    <property type="entry name" value="SULFOQUINOVOSYL TRANSFERASE SQD2"/>
    <property type="match status" value="1"/>
</dbReference>
<dbReference type="PANTHER" id="PTHR45947:SF3">
    <property type="entry name" value="SULFOQUINOVOSYL TRANSFERASE SQD2"/>
    <property type="match status" value="1"/>
</dbReference>
<evidence type="ECO:0000313" key="4">
    <source>
        <dbReference type="EMBL" id="QPT53012.1"/>
    </source>
</evidence>
<dbReference type="EMBL" id="CP065738">
    <property type="protein sequence ID" value="QPT53012.1"/>
    <property type="molecule type" value="Genomic_DNA"/>
</dbReference>
<evidence type="ECO:0000313" key="5">
    <source>
        <dbReference type="Proteomes" id="UP000594975"/>
    </source>
</evidence>
<sequence>MFASPTNALRRLIRPRPASSHRTPRHEIAIAHDYLTQRGGAERVVLALHRIFPDAPIHTTLYDPEGTFPEFRDAHIITSPLNRIGFLRRHHRMALPLLPLASSLLRVPARLSIVSTTGWAHGFRFDGDRLVYCHSPARWIYLSDQYLGDRAGKGPMSWVLAAMLPFLRRWDQKAAHRHEGDYLANSSVVRDRIRRVYGFEAPVLFPPHSVDVQAPVEPIDEVPWDGTARADGGTGEFFVIVSRLLPYKNVQHAVEAFRDLPEHNLLVIGAGPLYQPLRTQAPPNVRVARGLTDAQMRWAYSRARAVLAVSYEDFGITPLEAGAYGKPVIALRAGGFLDTLREGVTGAFIDEPTAPAIREAVQALDPRDYDAERIREHARPFGLERFEEQLREQLRRRGMLSD</sequence>
<keyword evidence="2 4" id="KW-0808">Transferase</keyword>
<feature type="domain" description="Glycosyl transferase family 1" evidence="3">
    <location>
        <begin position="234"/>
        <end position="376"/>
    </location>
</feature>
<evidence type="ECO:0000259" key="3">
    <source>
        <dbReference type="Pfam" id="PF00534"/>
    </source>
</evidence>
<name>A0A7T3CF80_9MICC</name>
<dbReference type="Pfam" id="PF00534">
    <property type="entry name" value="Glycos_transf_1"/>
    <property type="match status" value="1"/>
</dbReference>
<proteinExistence type="predicted"/>
<evidence type="ECO:0000256" key="1">
    <source>
        <dbReference type="ARBA" id="ARBA00021292"/>
    </source>
</evidence>
<dbReference type="SUPFAM" id="SSF53756">
    <property type="entry name" value="UDP-Glycosyltransferase/glycogen phosphorylase"/>
    <property type="match status" value="1"/>
</dbReference>